<keyword evidence="1" id="KW-0805">Transcription regulation</keyword>
<dbReference type="Gene3D" id="1.10.10.10">
    <property type="entry name" value="Winged helix-like DNA-binding domain superfamily/Winged helix DNA-binding domain"/>
    <property type="match status" value="1"/>
</dbReference>
<dbReference type="GO" id="GO:0003677">
    <property type="term" value="F:DNA binding"/>
    <property type="evidence" value="ECO:0007669"/>
    <property type="project" value="UniProtKB-KW"/>
</dbReference>
<reference evidence="5 6" key="1">
    <citation type="submission" date="2018-07" db="EMBL/GenBank/DDBJ databases">
        <title>Genomic Encyclopedia of Type Strains, Phase IV (KMG-IV): sequencing the most valuable type-strain genomes for metagenomic binning, comparative biology and taxonomic classification.</title>
        <authorList>
            <person name="Goeker M."/>
        </authorList>
    </citation>
    <scope>NUCLEOTIDE SEQUENCE [LARGE SCALE GENOMIC DNA]</scope>
    <source>
        <strain evidence="5 6">DSM 21634</strain>
    </source>
</reference>
<gene>
    <name evidence="5" type="ORF">DES41_111211</name>
</gene>
<dbReference type="PRINTS" id="PR00598">
    <property type="entry name" value="HTHMARR"/>
</dbReference>
<protein>
    <submittedName>
        <fullName evidence="5">DNA-binding MarR family transcriptional regulator</fullName>
    </submittedName>
</protein>
<dbReference type="InterPro" id="IPR023187">
    <property type="entry name" value="Tscrpt_reg_MarR-type_CS"/>
</dbReference>
<name>A0A368XE56_9BURK</name>
<dbReference type="AlphaFoldDB" id="A0A368XE56"/>
<accession>A0A368XE56</accession>
<evidence type="ECO:0000313" key="5">
    <source>
        <dbReference type="EMBL" id="RCW66253.1"/>
    </source>
</evidence>
<keyword evidence="2 5" id="KW-0238">DNA-binding</keyword>
<dbReference type="SUPFAM" id="SSF46785">
    <property type="entry name" value="Winged helix' DNA-binding domain"/>
    <property type="match status" value="1"/>
</dbReference>
<dbReference type="PANTHER" id="PTHR42756">
    <property type="entry name" value="TRANSCRIPTIONAL REGULATOR, MARR"/>
    <property type="match status" value="1"/>
</dbReference>
<dbReference type="InterPro" id="IPR036390">
    <property type="entry name" value="WH_DNA-bd_sf"/>
</dbReference>
<sequence length="243" mass="26421">MVVDGGALIGRLVRPALDTLLQECRWPFPPGPALFTLRRPTRPVCLFPAQPNGAALRRRARRRLSSSKSLQFGAKSYGGTMKLDQKYLALLEEAQRRRVSDVESIRLCFQTLSLAASIDRGCAALLEPHGLSEGRFVLLALLDASTYGVAPKALAEQAGVTRGTVSGLLDGLEREELIERRADANDRRARRVQLTPKGRRVAKTVVEQHGRWTAGLSANLSASERSQLTALLEKVAGNLGSAT</sequence>
<comment type="caution">
    <text evidence="5">The sequence shown here is derived from an EMBL/GenBank/DDBJ whole genome shotgun (WGS) entry which is preliminary data.</text>
</comment>
<dbReference type="EMBL" id="QPJK01000011">
    <property type="protein sequence ID" value="RCW66253.1"/>
    <property type="molecule type" value="Genomic_DNA"/>
</dbReference>
<dbReference type="InterPro" id="IPR036388">
    <property type="entry name" value="WH-like_DNA-bd_sf"/>
</dbReference>
<evidence type="ECO:0000259" key="4">
    <source>
        <dbReference type="PROSITE" id="PS50995"/>
    </source>
</evidence>
<dbReference type="Pfam" id="PF01047">
    <property type="entry name" value="MarR"/>
    <property type="match status" value="1"/>
</dbReference>
<keyword evidence="6" id="KW-1185">Reference proteome</keyword>
<keyword evidence="3" id="KW-0804">Transcription</keyword>
<organism evidence="5 6">
    <name type="scientific">Pseudorhodoferax soli</name>
    <dbReference type="NCBI Taxonomy" id="545864"/>
    <lineage>
        <taxon>Bacteria</taxon>
        <taxon>Pseudomonadati</taxon>
        <taxon>Pseudomonadota</taxon>
        <taxon>Betaproteobacteria</taxon>
        <taxon>Burkholderiales</taxon>
        <taxon>Comamonadaceae</taxon>
    </lineage>
</organism>
<evidence type="ECO:0000256" key="2">
    <source>
        <dbReference type="ARBA" id="ARBA00023125"/>
    </source>
</evidence>
<dbReference type="Proteomes" id="UP000252884">
    <property type="component" value="Unassembled WGS sequence"/>
</dbReference>
<dbReference type="InterPro" id="IPR000835">
    <property type="entry name" value="HTH_MarR-typ"/>
</dbReference>
<evidence type="ECO:0000256" key="1">
    <source>
        <dbReference type="ARBA" id="ARBA00023015"/>
    </source>
</evidence>
<dbReference type="PROSITE" id="PS01117">
    <property type="entry name" value="HTH_MARR_1"/>
    <property type="match status" value="1"/>
</dbReference>
<dbReference type="PANTHER" id="PTHR42756:SF1">
    <property type="entry name" value="TRANSCRIPTIONAL REPRESSOR OF EMRAB OPERON"/>
    <property type="match status" value="1"/>
</dbReference>
<evidence type="ECO:0000313" key="6">
    <source>
        <dbReference type="Proteomes" id="UP000252884"/>
    </source>
</evidence>
<proteinExistence type="predicted"/>
<feature type="domain" description="HTH marR-type" evidence="4">
    <location>
        <begin position="84"/>
        <end position="237"/>
    </location>
</feature>
<dbReference type="SMART" id="SM00347">
    <property type="entry name" value="HTH_MARR"/>
    <property type="match status" value="1"/>
</dbReference>
<dbReference type="GO" id="GO:0003700">
    <property type="term" value="F:DNA-binding transcription factor activity"/>
    <property type="evidence" value="ECO:0007669"/>
    <property type="project" value="InterPro"/>
</dbReference>
<evidence type="ECO:0000256" key="3">
    <source>
        <dbReference type="ARBA" id="ARBA00023163"/>
    </source>
</evidence>
<dbReference type="PROSITE" id="PS50995">
    <property type="entry name" value="HTH_MARR_2"/>
    <property type="match status" value="1"/>
</dbReference>